<gene>
    <name evidence="1" type="ORF">MgSA37_04206</name>
</gene>
<dbReference type="Proteomes" id="UP000218263">
    <property type="component" value="Chromosome"/>
</dbReference>
<protein>
    <submittedName>
        <fullName evidence="1">Uncharacterized protein</fullName>
    </submittedName>
</protein>
<evidence type="ECO:0000313" key="1">
    <source>
        <dbReference type="EMBL" id="BAU56014.1"/>
    </source>
</evidence>
<dbReference type="KEGG" id="mgot:MgSA37_04206"/>
<reference evidence="1 2" key="1">
    <citation type="submission" date="2015-12" db="EMBL/GenBank/DDBJ databases">
        <title>Genome sequence of Mucilaginibacter gotjawali.</title>
        <authorList>
            <person name="Lee J.S."/>
            <person name="Lee K.C."/>
            <person name="Kim K.K."/>
            <person name="Lee B.W."/>
        </authorList>
    </citation>
    <scope>NUCLEOTIDE SEQUENCE [LARGE SCALE GENOMIC DNA]</scope>
    <source>
        <strain evidence="1 2">SA3-7</strain>
    </source>
</reference>
<accession>A0A0X8X5I9</accession>
<evidence type="ECO:0000313" key="2">
    <source>
        <dbReference type="Proteomes" id="UP000218263"/>
    </source>
</evidence>
<sequence>MFSPKLKKSTIFKMKKITRIFTVLAVVSVAAFTQAKAQVDIGVNLQLHRPVAYERNERIHPNRPSAAHVWVAEEWRWNPGRRNYEYVAGHWGLPPRHGGMWMAGHWEKRKFRRGFYWVPGHWR</sequence>
<proteinExistence type="predicted"/>
<dbReference type="RefSeq" id="WP_172885351.1">
    <property type="nucleotide sequence ID" value="NZ_AP017313.1"/>
</dbReference>
<organism evidence="1 2">
    <name type="scientific">Mucilaginibacter gotjawali</name>
    <dbReference type="NCBI Taxonomy" id="1550579"/>
    <lineage>
        <taxon>Bacteria</taxon>
        <taxon>Pseudomonadati</taxon>
        <taxon>Bacteroidota</taxon>
        <taxon>Sphingobacteriia</taxon>
        <taxon>Sphingobacteriales</taxon>
        <taxon>Sphingobacteriaceae</taxon>
        <taxon>Mucilaginibacter</taxon>
    </lineage>
</organism>
<keyword evidence="2" id="KW-1185">Reference proteome</keyword>
<name>A0A0X8X5I9_9SPHI</name>
<dbReference type="AlphaFoldDB" id="A0A0X8X5I9"/>
<dbReference type="EMBL" id="AP017313">
    <property type="protein sequence ID" value="BAU56014.1"/>
    <property type="molecule type" value="Genomic_DNA"/>
</dbReference>